<protein>
    <submittedName>
        <fullName evidence="1">Uncharacterized protein</fullName>
    </submittedName>
</protein>
<sequence>MCRINSDKRVPVSVDEFSKTLDVDVDVDNEEDVAADDESVDWQKRRWLALKQRDFHRRLEQWTDAIAKSFLQCIRVIFLSMGNKDIPCFCREHVTILEDLLTLS</sequence>
<reference evidence="1 2" key="1">
    <citation type="journal article" date="2022" name="Gigascience">
        <title>A chromosome-level genome assembly and annotation of the desert horned lizard, Phrynosoma platyrhinos, provides insight into chromosomal rearrangements among reptiles.</title>
        <authorList>
            <person name="Koochekian N."/>
            <person name="Ascanio A."/>
            <person name="Farleigh K."/>
            <person name="Card D.C."/>
            <person name="Schield D.R."/>
            <person name="Castoe T.A."/>
            <person name="Jezkova T."/>
        </authorList>
    </citation>
    <scope>NUCLEOTIDE SEQUENCE [LARGE SCALE GENOMIC DNA]</scope>
    <source>
        <strain evidence="1">NK-2021</strain>
    </source>
</reference>
<comment type="caution">
    <text evidence="1">The sequence shown here is derived from an EMBL/GenBank/DDBJ whole genome shotgun (WGS) entry which is preliminary data.</text>
</comment>
<evidence type="ECO:0000313" key="1">
    <source>
        <dbReference type="EMBL" id="KAH0616037.1"/>
    </source>
</evidence>
<proteinExistence type="predicted"/>
<dbReference type="EMBL" id="JAIPUX010005290">
    <property type="protein sequence ID" value="KAH0616037.1"/>
    <property type="molecule type" value="Genomic_DNA"/>
</dbReference>
<accession>A0ABQ7SFH8</accession>
<evidence type="ECO:0000313" key="2">
    <source>
        <dbReference type="Proteomes" id="UP000826234"/>
    </source>
</evidence>
<gene>
    <name evidence="1" type="ORF">JD844_026821</name>
</gene>
<dbReference type="Proteomes" id="UP000826234">
    <property type="component" value="Unassembled WGS sequence"/>
</dbReference>
<organism evidence="1 2">
    <name type="scientific">Phrynosoma platyrhinos</name>
    <name type="common">Desert horned lizard</name>
    <dbReference type="NCBI Taxonomy" id="52577"/>
    <lineage>
        <taxon>Eukaryota</taxon>
        <taxon>Metazoa</taxon>
        <taxon>Chordata</taxon>
        <taxon>Craniata</taxon>
        <taxon>Vertebrata</taxon>
        <taxon>Euteleostomi</taxon>
        <taxon>Lepidosauria</taxon>
        <taxon>Squamata</taxon>
        <taxon>Bifurcata</taxon>
        <taxon>Unidentata</taxon>
        <taxon>Episquamata</taxon>
        <taxon>Toxicofera</taxon>
        <taxon>Iguania</taxon>
        <taxon>Phrynosomatidae</taxon>
        <taxon>Phrynosomatinae</taxon>
        <taxon>Phrynosoma</taxon>
    </lineage>
</organism>
<keyword evidence="2" id="KW-1185">Reference proteome</keyword>
<name>A0ABQ7SFH8_PHRPL</name>